<protein>
    <submittedName>
        <fullName evidence="2">Uncharacterized protein</fullName>
    </submittedName>
</protein>
<keyword evidence="1" id="KW-0732">Signal</keyword>
<feature type="chain" id="PRO_5046688250" evidence="1">
    <location>
        <begin position="23"/>
        <end position="265"/>
    </location>
</feature>
<evidence type="ECO:0000256" key="1">
    <source>
        <dbReference type="SAM" id="SignalP"/>
    </source>
</evidence>
<dbReference type="EMBL" id="OZ026884">
    <property type="protein sequence ID" value="CAL1241356.1"/>
    <property type="molecule type" value="Genomic_DNA"/>
</dbReference>
<accession>A0ABM9NL40</accession>
<feature type="signal peptide" evidence="1">
    <location>
        <begin position="1"/>
        <end position="22"/>
    </location>
</feature>
<evidence type="ECO:0000313" key="3">
    <source>
        <dbReference type="Proteomes" id="UP001497493"/>
    </source>
</evidence>
<reference evidence="2 3" key="1">
    <citation type="submission" date="2024-04" db="EMBL/GenBank/DDBJ databases">
        <authorList>
            <person name="Cremers G."/>
        </authorList>
    </citation>
    <scope>NUCLEOTIDE SEQUENCE [LARGE SCALE GENOMIC DNA]</scope>
    <source>
        <strain evidence="2">MeCH1-AG</strain>
    </source>
</reference>
<gene>
    <name evidence="2" type="ORF">MECH1_V1_2580</name>
</gene>
<sequence>MKTALSIVVSLTAIGHGASALAYDSGPQTLGPAPGATDYYRITCASVGTGDTDHLNFQVTDTTALPAELPVLNLRVVKDNLTAEASGIGPGKSKQLVLQGGNGKYKVSLNTAGTDPTLNPKQARQSYALTFQCLNGNDQPTRTSAKGSAGRIAKNGTKNYPVKCARHKKTGDTDKLLVTLSNTTRSGQSSLLMAQLVQGSSAINATDGNPVSFRNGSAKNGNGDYFLTVNHTGTGAAKQYTFSAACANPSGAEVVEPIVEVLQDQ</sequence>
<organism evidence="2 3">
    <name type="scientific">Candidatus Methylocalor cossyra</name>
    <dbReference type="NCBI Taxonomy" id="3108543"/>
    <lineage>
        <taxon>Bacteria</taxon>
        <taxon>Pseudomonadati</taxon>
        <taxon>Pseudomonadota</taxon>
        <taxon>Gammaproteobacteria</taxon>
        <taxon>Methylococcales</taxon>
        <taxon>Methylococcaceae</taxon>
        <taxon>Candidatus Methylocalor</taxon>
    </lineage>
</organism>
<dbReference type="Proteomes" id="UP001497493">
    <property type="component" value="Chromosome"/>
</dbReference>
<keyword evidence="3" id="KW-1185">Reference proteome</keyword>
<evidence type="ECO:0000313" key="2">
    <source>
        <dbReference type="EMBL" id="CAL1241356.1"/>
    </source>
</evidence>
<dbReference type="RefSeq" id="WP_348757881.1">
    <property type="nucleotide sequence ID" value="NZ_OZ026884.1"/>
</dbReference>
<name>A0ABM9NL40_9GAMM</name>
<proteinExistence type="predicted"/>